<dbReference type="Gene3D" id="3.30.230.10">
    <property type="match status" value="1"/>
</dbReference>
<dbReference type="PRINTS" id="PR01874">
    <property type="entry name" value="DNAREPAIRADA"/>
</dbReference>
<dbReference type="GO" id="GO:0140664">
    <property type="term" value="F:ATP-dependent DNA damage sensor activity"/>
    <property type="evidence" value="ECO:0007669"/>
    <property type="project" value="InterPro"/>
</dbReference>
<dbReference type="InterPro" id="IPR003593">
    <property type="entry name" value="AAA+_ATPase"/>
</dbReference>
<keyword evidence="1 11" id="KW-0479">Metal-binding</keyword>
<dbReference type="InterPro" id="IPR020588">
    <property type="entry name" value="RecA_ATP-bd"/>
</dbReference>
<dbReference type="PROSITE" id="PS50162">
    <property type="entry name" value="RECA_2"/>
    <property type="match status" value="1"/>
</dbReference>
<evidence type="ECO:0000313" key="15">
    <source>
        <dbReference type="EMBL" id="MEJ8567566.1"/>
    </source>
</evidence>
<keyword evidence="3 11" id="KW-0227">DNA damage</keyword>
<keyword evidence="4 13" id="KW-0863">Zinc-finger</keyword>
<dbReference type="GO" id="GO:0008270">
    <property type="term" value="F:zinc ion binding"/>
    <property type="evidence" value="ECO:0007669"/>
    <property type="project" value="UniProtKB-KW"/>
</dbReference>
<dbReference type="GO" id="GO:0005829">
    <property type="term" value="C:cytosol"/>
    <property type="evidence" value="ECO:0007669"/>
    <property type="project" value="TreeGrafter"/>
</dbReference>
<evidence type="ECO:0000256" key="8">
    <source>
        <dbReference type="ARBA" id="ARBA00023016"/>
    </source>
</evidence>
<evidence type="ECO:0000256" key="10">
    <source>
        <dbReference type="ARBA" id="ARBA00023204"/>
    </source>
</evidence>
<dbReference type="CDD" id="cd01121">
    <property type="entry name" value="RadA_SMS_N"/>
    <property type="match status" value="1"/>
</dbReference>
<dbReference type="InterPro" id="IPR027417">
    <property type="entry name" value="P-loop_NTPase"/>
</dbReference>
<keyword evidence="10 11" id="KW-0234">DNA repair</keyword>
<dbReference type="NCBIfam" id="TIGR00416">
    <property type="entry name" value="sms"/>
    <property type="match status" value="1"/>
</dbReference>
<dbReference type="Proteomes" id="UP001359886">
    <property type="component" value="Unassembled WGS sequence"/>
</dbReference>
<dbReference type="SMART" id="SM00382">
    <property type="entry name" value="AAA"/>
    <property type="match status" value="1"/>
</dbReference>
<keyword evidence="5" id="KW-0378">Hydrolase</keyword>
<gene>
    <name evidence="11 15" type="primary">radA</name>
    <name evidence="15" type="ORF">V3330_08000</name>
</gene>
<evidence type="ECO:0000256" key="12">
    <source>
        <dbReference type="NCBIfam" id="TIGR00416"/>
    </source>
</evidence>
<sequence>MAKSRTAYQCETCGAMQPKWAGQCAECGAWNTLSETRTRPVAAARGGYAGADDLEPSRLADVGEGRLQRLQSGIGELDRVLGGGVVAGSVLLLGGDPGIGKSTLLLQMLSAVARQVPSLYVTGEESLQQVGMRARRLGLGLEELQCLAATDVDQVLAAADRIRPGLMIIDSIQTASCADLDSAPGSVSQVREATARLLRWAKRHGCCVILVGHVTKEGSLAGPRVLEHMVDAVLYFESDGSSRYRIIRAIKNRFGAVNELGMFAMTGTGLREVSNPSAIFLSGHEGPVSGSVVTVVREGTRPLLLELQALVATSHLNNPRRVSLGLDPNRLAMMLAVMDRHGGINLADQDVFVNVVGGIRINETSGDLPLILALQSSFRNRPLPSRWACFGEVGLSGEVRPVPDGQDRLKAAVGHGYEAVVVPASNAPRKPIEGLRVLPVTSVAQALDVISDDAAG</sequence>
<keyword evidence="16" id="KW-1185">Reference proteome</keyword>
<dbReference type="GO" id="GO:0000725">
    <property type="term" value="P:recombinational repair"/>
    <property type="evidence" value="ECO:0007669"/>
    <property type="project" value="UniProtKB-UniRule"/>
</dbReference>
<feature type="short sequence motif" description="RadA KNRFG motif" evidence="11">
    <location>
        <begin position="251"/>
        <end position="255"/>
    </location>
</feature>
<keyword evidence="6 13" id="KW-0862">Zinc</keyword>
<evidence type="ECO:0000256" key="1">
    <source>
        <dbReference type="ARBA" id="ARBA00022723"/>
    </source>
</evidence>
<dbReference type="RefSeq" id="WP_354694883.1">
    <property type="nucleotide sequence ID" value="NZ_JAZHOG010000004.1"/>
</dbReference>
<dbReference type="InterPro" id="IPR014721">
    <property type="entry name" value="Ribsml_uS5_D2-typ_fold_subgr"/>
</dbReference>
<dbReference type="Gene3D" id="3.40.50.300">
    <property type="entry name" value="P-loop containing nucleotide triphosphate hydrolases"/>
    <property type="match status" value="1"/>
</dbReference>
<evidence type="ECO:0000256" key="7">
    <source>
        <dbReference type="ARBA" id="ARBA00022840"/>
    </source>
</evidence>
<evidence type="ECO:0000256" key="3">
    <source>
        <dbReference type="ARBA" id="ARBA00022763"/>
    </source>
</evidence>
<comment type="domain">
    <text evidence="11">The middle region has homology to RecA with ATPase motifs including the RadA KNRFG motif, while the C-terminus is homologous to Lon protease.</text>
</comment>
<comment type="caution">
    <text evidence="15">The sequence shown here is derived from an EMBL/GenBank/DDBJ whole genome shotgun (WGS) entry which is preliminary data.</text>
</comment>
<dbReference type="PANTHER" id="PTHR32472">
    <property type="entry name" value="DNA REPAIR PROTEIN RADA"/>
    <property type="match status" value="1"/>
</dbReference>
<evidence type="ECO:0000256" key="5">
    <source>
        <dbReference type="ARBA" id="ARBA00022801"/>
    </source>
</evidence>
<dbReference type="SUPFAM" id="SSF52540">
    <property type="entry name" value="P-loop containing nucleoside triphosphate hydrolases"/>
    <property type="match status" value="1"/>
</dbReference>
<dbReference type="InterPro" id="IPR041166">
    <property type="entry name" value="Rubredoxin_2"/>
</dbReference>
<keyword evidence="8 11" id="KW-0346">Stress response</keyword>
<dbReference type="AlphaFoldDB" id="A0AAW9RJ59"/>
<dbReference type="Pfam" id="PF13481">
    <property type="entry name" value="AAA_25"/>
    <property type="match status" value="1"/>
</dbReference>
<evidence type="ECO:0000256" key="9">
    <source>
        <dbReference type="ARBA" id="ARBA00023125"/>
    </source>
</evidence>
<evidence type="ECO:0000256" key="11">
    <source>
        <dbReference type="HAMAP-Rule" id="MF_01498"/>
    </source>
</evidence>
<keyword evidence="7 11" id="KW-0067">ATP-binding</keyword>
<dbReference type="GO" id="GO:0016787">
    <property type="term" value="F:hydrolase activity"/>
    <property type="evidence" value="ECO:0007669"/>
    <property type="project" value="UniProtKB-KW"/>
</dbReference>
<dbReference type="FunFam" id="3.40.50.300:FF:000050">
    <property type="entry name" value="DNA repair protein RadA"/>
    <property type="match status" value="1"/>
</dbReference>
<keyword evidence="9 11" id="KW-0238">DNA-binding</keyword>
<feature type="domain" description="RecA family profile 1" evidence="14">
    <location>
        <begin position="66"/>
        <end position="214"/>
    </location>
</feature>
<dbReference type="PANTHER" id="PTHR32472:SF10">
    <property type="entry name" value="DNA REPAIR PROTEIN RADA-LIKE PROTEIN"/>
    <property type="match status" value="1"/>
</dbReference>
<evidence type="ECO:0000256" key="6">
    <source>
        <dbReference type="ARBA" id="ARBA00022833"/>
    </source>
</evidence>
<accession>A0AAW9RJ59</accession>
<comment type="function">
    <text evidence="13">DNA-dependent ATPase involved in processing of recombination intermediates, plays a role in repairing DNA breaks. Stimulates the branch migration of RecA-mediated strand transfer reactions, allowing the 3' invading strand to extend heteroduplex DNA faster. Binds ssDNA in the presence of ADP but not other nucleotides, has ATPase activity that is stimulated by ssDNA and various branched DNA structures, but inhibited by SSB. Does not have RecA's homology-searching function.</text>
</comment>
<evidence type="ECO:0000259" key="14">
    <source>
        <dbReference type="PROSITE" id="PS50162"/>
    </source>
</evidence>
<evidence type="ECO:0000256" key="2">
    <source>
        <dbReference type="ARBA" id="ARBA00022741"/>
    </source>
</evidence>
<evidence type="ECO:0000256" key="13">
    <source>
        <dbReference type="RuleBase" id="RU003555"/>
    </source>
</evidence>
<reference evidence="15 16" key="1">
    <citation type="submission" date="2024-02" db="EMBL/GenBank/DDBJ databases">
        <title>A novel Wenzhouxiangellaceae bacterium, isolated from coastal sediments.</title>
        <authorList>
            <person name="Du Z.-J."/>
            <person name="Ye Y.-Q."/>
            <person name="Zhang X.-Y."/>
        </authorList>
    </citation>
    <scope>NUCLEOTIDE SEQUENCE [LARGE SCALE GENOMIC DNA]</scope>
    <source>
        <strain evidence="15 16">CH-27</strain>
    </source>
</reference>
<dbReference type="GO" id="GO:0005524">
    <property type="term" value="F:ATP binding"/>
    <property type="evidence" value="ECO:0007669"/>
    <property type="project" value="UniProtKB-UniRule"/>
</dbReference>
<name>A0AAW9RJ59_9GAMM</name>
<organism evidence="15 16">
    <name type="scientific">Elongatibacter sediminis</name>
    <dbReference type="NCBI Taxonomy" id="3119006"/>
    <lineage>
        <taxon>Bacteria</taxon>
        <taxon>Pseudomonadati</taxon>
        <taxon>Pseudomonadota</taxon>
        <taxon>Gammaproteobacteria</taxon>
        <taxon>Chromatiales</taxon>
        <taxon>Wenzhouxiangellaceae</taxon>
        <taxon>Elongatibacter</taxon>
    </lineage>
</organism>
<dbReference type="InterPro" id="IPR004504">
    <property type="entry name" value="DNA_repair_RadA"/>
</dbReference>
<comment type="function">
    <text evidence="11">Plays a role in repairing double-strand DNA breaks, probably involving stabilizing or processing branched DNA or blocked replication forks.</text>
</comment>
<protein>
    <recommendedName>
        <fullName evidence="11 12">DNA repair protein RadA</fullName>
    </recommendedName>
</protein>
<evidence type="ECO:0000313" key="16">
    <source>
        <dbReference type="Proteomes" id="UP001359886"/>
    </source>
</evidence>
<dbReference type="InterPro" id="IPR020568">
    <property type="entry name" value="Ribosomal_Su5_D2-typ_SF"/>
</dbReference>
<comment type="similarity">
    <text evidence="11 13">Belongs to the RecA family. RadA subfamily.</text>
</comment>
<evidence type="ECO:0000256" key="4">
    <source>
        <dbReference type="ARBA" id="ARBA00022771"/>
    </source>
</evidence>
<dbReference type="Pfam" id="PF18073">
    <property type="entry name" value="Zn_ribbon_LapB"/>
    <property type="match status" value="1"/>
</dbReference>
<dbReference type="EMBL" id="JAZHOG010000004">
    <property type="protein sequence ID" value="MEJ8567566.1"/>
    <property type="molecule type" value="Genomic_DNA"/>
</dbReference>
<feature type="region of interest" description="Lon-protease-like" evidence="11">
    <location>
        <begin position="350"/>
        <end position="456"/>
    </location>
</feature>
<dbReference type="SUPFAM" id="SSF54211">
    <property type="entry name" value="Ribosomal protein S5 domain 2-like"/>
    <property type="match status" value="1"/>
</dbReference>
<keyword evidence="2 11" id="KW-0547">Nucleotide-binding</keyword>
<dbReference type="HAMAP" id="MF_01498">
    <property type="entry name" value="RadA_bact"/>
    <property type="match status" value="1"/>
</dbReference>
<feature type="binding site" evidence="11">
    <location>
        <begin position="95"/>
        <end position="102"/>
    </location>
    <ligand>
        <name>ATP</name>
        <dbReference type="ChEBI" id="CHEBI:30616"/>
    </ligand>
</feature>
<proteinExistence type="inferred from homology"/>
<dbReference type="GO" id="GO:0003684">
    <property type="term" value="F:damaged DNA binding"/>
    <property type="evidence" value="ECO:0007669"/>
    <property type="project" value="InterPro"/>
</dbReference>